<gene>
    <name evidence="2" type="ORF">HMPREF0658_0155</name>
</gene>
<evidence type="ECO:0000313" key="2">
    <source>
        <dbReference type="EMBL" id="EFM02886.1"/>
    </source>
</evidence>
<protein>
    <recommendedName>
        <fullName evidence="4">DUF4878 domain-containing protein</fullName>
    </recommendedName>
</protein>
<evidence type="ECO:0008006" key="4">
    <source>
        <dbReference type="Google" id="ProtNLM"/>
    </source>
</evidence>
<dbReference type="RefSeq" id="WP_006947836.1">
    <property type="nucleotide sequence ID" value="NZ_BAJI01000005.1"/>
</dbReference>
<dbReference type="PROSITE" id="PS51257">
    <property type="entry name" value="PROKAR_LIPOPROTEIN"/>
    <property type="match status" value="1"/>
</dbReference>
<dbReference type="AlphaFoldDB" id="E0NPQ4"/>
<dbReference type="HOGENOM" id="CLU_157739_0_0_10"/>
<comment type="caution">
    <text evidence="2">The sequence shown here is derived from an EMBL/GenBank/DDBJ whole genome shotgun (WGS) entry which is preliminary data.</text>
</comment>
<proteinExistence type="predicted"/>
<keyword evidence="1" id="KW-0732">Signal</keyword>
<evidence type="ECO:0000256" key="1">
    <source>
        <dbReference type="SAM" id="SignalP"/>
    </source>
</evidence>
<feature type="chain" id="PRO_5003138193" description="DUF4878 domain-containing protein" evidence="1">
    <location>
        <begin position="19"/>
        <end position="131"/>
    </location>
</feature>
<organism evidence="2 3">
    <name type="scientific">Hoylesella marshii DSM 16973 = JCM 13450</name>
    <dbReference type="NCBI Taxonomy" id="862515"/>
    <lineage>
        <taxon>Bacteria</taxon>
        <taxon>Pseudomonadati</taxon>
        <taxon>Bacteroidota</taxon>
        <taxon>Bacteroidia</taxon>
        <taxon>Bacteroidales</taxon>
        <taxon>Prevotellaceae</taxon>
        <taxon>Hoylesella</taxon>
    </lineage>
</organism>
<dbReference type="Proteomes" id="UP000004394">
    <property type="component" value="Unassembled WGS sequence"/>
</dbReference>
<sequence length="131" mass="14734">MHKLVSLIILLCTVAVSACSLHTDSGEVAARAAQTYYEYLLQGQYAAYVAGMYLPDTIPDSYRKQLEDNAQMFIHQQQTEHGGIKEVRWVSHVADTAAHAANVFMTLRYGDGTHEEVVVPMVECHGIWYMR</sequence>
<dbReference type="BioCyc" id="PMAR862515-HMP:GMOO-161-MONOMER"/>
<dbReference type="Gene3D" id="3.10.450.50">
    <property type="match status" value="1"/>
</dbReference>
<feature type="signal peptide" evidence="1">
    <location>
        <begin position="1"/>
        <end position="18"/>
    </location>
</feature>
<reference evidence="2" key="1">
    <citation type="submission" date="2010-07" db="EMBL/GenBank/DDBJ databases">
        <authorList>
            <person name="Muzny D."/>
            <person name="Qin X."/>
            <person name="Deng J."/>
            <person name="Jiang H."/>
            <person name="Liu Y."/>
            <person name="Qu J."/>
            <person name="Song X.-Z."/>
            <person name="Zhang L."/>
            <person name="Thornton R."/>
            <person name="Coyle M."/>
            <person name="Francisco L."/>
            <person name="Jackson L."/>
            <person name="Javaid M."/>
            <person name="Korchina V."/>
            <person name="Kovar C."/>
            <person name="Mata R."/>
            <person name="Mathew T."/>
            <person name="Ngo R."/>
            <person name="Nguyen L."/>
            <person name="Nguyen N."/>
            <person name="Okwuonu G."/>
            <person name="Ongeri F."/>
            <person name="Pham C."/>
            <person name="Simmons D."/>
            <person name="Wilczek-Boney K."/>
            <person name="Hale W."/>
            <person name="Jakkamsetti A."/>
            <person name="Pham P."/>
            <person name="Ruth R."/>
            <person name="San Lucas F."/>
            <person name="Warren J."/>
            <person name="Zhang J."/>
            <person name="Zhao Z."/>
            <person name="Zhou C."/>
            <person name="Zhu D."/>
            <person name="Lee S."/>
            <person name="Bess C."/>
            <person name="Blankenburg K."/>
            <person name="Forbes L."/>
            <person name="Fu Q."/>
            <person name="Gubbala S."/>
            <person name="Hirani K."/>
            <person name="Jayaseelan J.C."/>
            <person name="Lara F."/>
            <person name="Munidasa M."/>
            <person name="Palculict T."/>
            <person name="Patil S."/>
            <person name="Pu L.-L."/>
            <person name="Saada N."/>
            <person name="Tang L."/>
            <person name="Weissenberger G."/>
            <person name="Zhu Y."/>
            <person name="Hemphill L."/>
            <person name="Shang Y."/>
            <person name="Youmans B."/>
            <person name="Ayvaz T."/>
            <person name="Ross M."/>
            <person name="Santibanez J."/>
            <person name="Aqrawi P."/>
            <person name="Gross S."/>
            <person name="Joshi V."/>
            <person name="Fowler G."/>
            <person name="Nazareth L."/>
            <person name="Reid J."/>
            <person name="Worley K."/>
            <person name="Petrosino J."/>
            <person name="Highlander S."/>
            <person name="Gibbs R."/>
        </authorList>
    </citation>
    <scope>NUCLEOTIDE SEQUENCE [LARGE SCALE GENOMIC DNA]</scope>
    <source>
        <strain evidence="2">DSM 16973</strain>
    </source>
</reference>
<dbReference type="EMBL" id="AEEI01000007">
    <property type="protein sequence ID" value="EFM02886.1"/>
    <property type="molecule type" value="Genomic_DNA"/>
</dbReference>
<keyword evidence="3" id="KW-1185">Reference proteome</keyword>
<dbReference type="STRING" id="862515.HMPREF0658_0155"/>
<dbReference type="eggNOG" id="ENOG5033N9M">
    <property type="taxonomic scope" value="Bacteria"/>
</dbReference>
<evidence type="ECO:0000313" key="3">
    <source>
        <dbReference type="Proteomes" id="UP000004394"/>
    </source>
</evidence>
<dbReference type="OrthoDB" id="1081900at2"/>
<name>E0NPQ4_9BACT</name>
<accession>E0NPQ4</accession>